<keyword evidence="2" id="KW-1185">Reference proteome</keyword>
<protein>
    <submittedName>
        <fullName evidence="1">Uncharacterized protein</fullName>
    </submittedName>
</protein>
<accession>A0A223MV00</accession>
<sequence>MKSWQQNVGFSTNQKIPHLDNRLLDESIGFYCTSKKLIISMLSQRAYPNADKIMVNQNNRTMFIFYNTMTIQSSIQTCSNI</sequence>
<evidence type="ECO:0000313" key="2">
    <source>
        <dbReference type="Proteomes" id="UP000215148"/>
    </source>
</evidence>
<organism evidence="1 2">
    <name type="scientific">Vibrio qinghaiensis</name>
    <dbReference type="NCBI Taxonomy" id="2025808"/>
    <lineage>
        <taxon>Bacteria</taxon>
        <taxon>Pseudomonadati</taxon>
        <taxon>Pseudomonadota</taxon>
        <taxon>Gammaproteobacteria</taxon>
        <taxon>Vibrionales</taxon>
        <taxon>Vibrionaceae</taxon>
        <taxon>Vibrio</taxon>
    </lineage>
</organism>
<dbReference type="EMBL" id="CP022741">
    <property type="protein sequence ID" value="ASU21344.1"/>
    <property type="molecule type" value="Genomic_DNA"/>
</dbReference>
<dbReference type="AlphaFoldDB" id="A0A223MV00"/>
<name>A0A223MV00_9VIBR</name>
<evidence type="ECO:0000313" key="1">
    <source>
        <dbReference type="EMBL" id="ASU21344.1"/>
    </source>
</evidence>
<dbReference type="Proteomes" id="UP000215148">
    <property type="component" value="Chromosome 1"/>
</dbReference>
<reference evidence="1 2" key="1">
    <citation type="submission" date="2017-08" db="EMBL/GenBank/DDBJ databases">
        <title>The Vibrio qinghaiensis sp.-Q67 is a luminous bacteria isolated firstly from Qinghai lake, Qinghai province, China, which has been proved to be very sensitive to detect environmental and food pollutants. Therefore, complete genome analysis of V. qinghaiensis sp.-Q67 highlights the potential application of this strain on detection of hazards in the contaminated environments.</title>
        <authorList>
            <person name="Gong L."/>
        </authorList>
    </citation>
    <scope>NUCLEOTIDE SEQUENCE [LARGE SCALE GENOMIC DNA]</scope>
    <source>
        <strain evidence="1 2">Q67</strain>
    </source>
</reference>
<gene>
    <name evidence="1" type="ORF">CCZ37_01440</name>
</gene>
<proteinExistence type="predicted"/>
<dbReference type="KEGG" id="vqi:CCZ37_01440"/>